<dbReference type="Proteomes" id="UP000800092">
    <property type="component" value="Unassembled WGS sequence"/>
</dbReference>
<feature type="active site" description="Proton acceptor" evidence="3">
    <location>
        <position position="209"/>
    </location>
</feature>
<organism evidence="7 8">
    <name type="scientific">Viridothelium virens</name>
    <name type="common">Speckled blister lichen</name>
    <name type="synonym">Trypethelium virens</name>
    <dbReference type="NCBI Taxonomy" id="1048519"/>
    <lineage>
        <taxon>Eukaryota</taxon>
        <taxon>Fungi</taxon>
        <taxon>Dikarya</taxon>
        <taxon>Ascomycota</taxon>
        <taxon>Pezizomycotina</taxon>
        <taxon>Dothideomycetes</taxon>
        <taxon>Dothideomycetes incertae sedis</taxon>
        <taxon>Trypetheliales</taxon>
        <taxon>Trypetheliaceae</taxon>
        <taxon>Viridothelium</taxon>
    </lineage>
</organism>
<dbReference type="OrthoDB" id="2017317at2759"/>
<name>A0A6A6HN15_VIRVR</name>
<feature type="binding site" evidence="4">
    <location>
        <position position="277"/>
    </location>
    <ligand>
        <name>substrate</name>
    </ligand>
</feature>
<keyword evidence="2" id="KW-0456">Lyase</keyword>
<evidence type="ECO:0000256" key="6">
    <source>
        <dbReference type="SAM" id="Phobius"/>
    </source>
</evidence>
<dbReference type="EMBL" id="ML991773">
    <property type="protein sequence ID" value="KAF2239208.1"/>
    <property type="molecule type" value="Genomic_DNA"/>
</dbReference>
<evidence type="ECO:0000256" key="5">
    <source>
        <dbReference type="SAM" id="MobiDB-lite"/>
    </source>
</evidence>
<evidence type="ECO:0000256" key="3">
    <source>
        <dbReference type="PIRSR" id="PIRSR617939-1"/>
    </source>
</evidence>
<dbReference type="AlphaFoldDB" id="A0A6A6HN15"/>
<keyword evidence="8" id="KW-1185">Reference proteome</keyword>
<gene>
    <name evidence="7" type="ORF">EV356DRAFT_166430</name>
</gene>
<dbReference type="PANTHER" id="PTHR12935">
    <property type="entry name" value="GAMMA-GLUTAMYLCYCLOTRANSFERASE"/>
    <property type="match status" value="1"/>
</dbReference>
<protein>
    <recommendedName>
        <fullName evidence="1">gamma-glutamylcyclotransferase</fullName>
        <ecNumber evidence="1">4.3.2.9</ecNumber>
    </recommendedName>
</protein>
<evidence type="ECO:0000313" key="7">
    <source>
        <dbReference type="EMBL" id="KAF2239208.1"/>
    </source>
</evidence>
<feature type="region of interest" description="Disordered" evidence="5">
    <location>
        <begin position="1"/>
        <end position="26"/>
    </location>
</feature>
<dbReference type="GO" id="GO:0003839">
    <property type="term" value="F:gamma-glutamylcyclotransferase activity"/>
    <property type="evidence" value="ECO:0007669"/>
    <property type="project" value="UniProtKB-EC"/>
</dbReference>
<proteinExistence type="predicted"/>
<evidence type="ECO:0000256" key="2">
    <source>
        <dbReference type="ARBA" id="ARBA00023239"/>
    </source>
</evidence>
<feature type="binding site" evidence="4">
    <location>
        <begin position="91"/>
        <end position="96"/>
    </location>
    <ligand>
        <name>substrate</name>
    </ligand>
</feature>
<evidence type="ECO:0000256" key="1">
    <source>
        <dbReference type="ARBA" id="ARBA00012346"/>
    </source>
</evidence>
<keyword evidence="6" id="KW-1133">Transmembrane helix</keyword>
<dbReference type="EC" id="4.3.2.9" evidence="1"/>
<feature type="transmembrane region" description="Helical" evidence="6">
    <location>
        <begin position="313"/>
        <end position="334"/>
    </location>
</feature>
<keyword evidence="6" id="KW-0812">Transmembrane</keyword>
<sequence>MATTFVQSTQSLARPQESLDPTNSLPSLSQRRALASACRCREVFQRFAVHSDRQLERASESVKDKWSHSDIPLLSEQRAVQPESERETFLYLAYGSNLAAETFRGRRGIKPLSQVNVVVPELRLTFDLPGVPYNEPCFANTAKRDATHEVDTLSLSREGILGSDDKNSILPLHQSKRRSGYHKNRWHKGLVGVVYEVTPSDFAHIIATEGGGISYNDILIPCYALPTDISTVFLHPDSKPFMAHTLFSPALPPGATPGHGGRLQRPDTSYAQPSARYLKLITSGAEECNLPSEYREYLGILRPYTMTSQRQRLGQTIFTMIWGPIFTVLFTVLFPRFSDDHGRAPEWLRKLAEAIFSAVWLSYDNGFKKLFGDGERTQASEDLRSTMYPIADKAAQAPVKEKFRPDMA</sequence>
<accession>A0A6A6HN15</accession>
<evidence type="ECO:0000256" key="4">
    <source>
        <dbReference type="PIRSR" id="PIRSR617939-2"/>
    </source>
</evidence>
<dbReference type="Gene3D" id="3.10.490.10">
    <property type="entry name" value="Gamma-glutamyl cyclotransferase-like"/>
    <property type="match status" value="1"/>
</dbReference>
<keyword evidence="6" id="KW-0472">Membrane</keyword>
<dbReference type="PANTHER" id="PTHR12935:SF0">
    <property type="entry name" value="GAMMA-GLUTAMYLCYCLOTRANSFERASE"/>
    <property type="match status" value="1"/>
</dbReference>
<evidence type="ECO:0000313" key="8">
    <source>
        <dbReference type="Proteomes" id="UP000800092"/>
    </source>
</evidence>
<reference evidence="7" key="1">
    <citation type="journal article" date="2020" name="Stud. Mycol.">
        <title>101 Dothideomycetes genomes: a test case for predicting lifestyles and emergence of pathogens.</title>
        <authorList>
            <person name="Haridas S."/>
            <person name="Albert R."/>
            <person name="Binder M."/>
            <person name="Bloem J."/>
            <person name="Labutti K."/>
            <person name="Salamov A."/>
            <person name="Andreopoulos B."/>
            <person name="Baker S."/>
            <person name="Barry K."/>
            <person name="Bills G."/>
            <person name="Bluhm B."/>
            <person name="Cannon C."/>
            <person name="Castanera R."/>
            <person name="Culley D."/>
            <person name="Daum C."/>
            <person name="Ezra D."/>
            <person name="Gonzalez J."/>
            <person name="Henrissat B."/>
            <person name="Kuo A."/>
            <person name="Liang C."/>
            <person name="Lipzen A."/>
            <person name="Lutzoni F."/>
            <person name="Magnuson J."/>
            <person name="Mondo S."/>
            <person name="Nolan M."/>
            <person name="Ohm R."/>
            <person name="Pangilinan J."/>
            <person name="Park H.-J."/>
            <person name="Ramirez L."/>
            <person name="Alfaro M."/>
            <person name="Sun H."/>
            <person name="Tritt A."/>
            <person name="Yoshinaga Y."/>
            <person name="Zwiers L.-H."/>
            <person name="Turgeon B."/>
            <person name="Goodwin S."/>
            <person name="Spatafora J."/>
            <person name="Crous P."/>
            <person name="Grigoriev I."/>
        </authorList>
    </citation>
    <scope>NUCLEOTIDE SEQUENCE</scope>
    <source>
        <strain evidence="7">Tuck. ex Michener</strain>
    </source>
</reference>
<dbReference type="InterPro" id="IPR017939">
    <property type="entry name" value="G-Glutamylcylcotransferase"/>
</dbReference>